<dbReference type="eggNOG" id="COG0739">
    <property type="taxonomic scope" value="Bacteria"/>
</dbReference>
<dbReference type="Gene3D" id="2.70.70.10">
    <property type="entry name" value="Glucose Permease (Domain IIA)"/>
    <property type="match status" value="1"/>
</dbReference>
<comment type="cofactor">
    <cofactor evidence="1">
        <name>Zn(2+)</name>
        <dbReference type="ChEBI" id="CHEBI:29105"/>
    </cofactor>
</comment>
<dbReference type="InterPro" id="IPR011055">
    <property type="entry name" value="Dup_hybrid_motif"/>
</dbReference>
<dbReference type="AlphaFoldDB" id="H6SPM3"/>
<proteinExistence type="predicted"/>
<evidence type="ECO:0000256" key="5">
    <source>
        <dbReference type="ARBA" id="ARBA00022833"/>
    </source>
</evidence>
<dbReference type="GO" id="GO:0004222">
    <property type="term" value="F:metalloendopeptidase activity"/>
    <property type="evidence" value="ECO:0007669"/>
    <property type="project" value="TreeGrafter"/>
</dbReference>
<keyword evidence="2" id="KW-0645">Protease</keyword>
<dbReference type="GO" id="GO:0006508">
    <property type="term" value="P:proteolysis"/>
    <property type="evidence" value="ECO:0007669"/>
    <property type="project" value="UniProtKB-KW"/>
</dbReference>
<accession>H6SPM3</accession>
<evidence type="ECO:0000256" key="4">
    <source>
        <dbReference type="ARBA" id="ARBA00022801"/>
    </source>
</evidence>
<name>H6SPM3_PARPM</name>
<feature type="region of interest" description="Disordered" evidence="7">
    <location>
        <begin position="1"/>
        <end position="23"/>
    </location>
</feature>
<dbReference type="EMBL" id="HE663493">
    <property type="protein sequence ID" value="CCG09548.1"/>
    <property type="molecule type" value="Genomic_DNA"/>
</dbReference>
<dbReference type="Pfam" id="PF01551">
    <property type="entry name" value="Peptidase_M23"/>
    <property type="match status" value="1"/>
</dbReference>
<dbReference type="HOGENOM" id="CLU_029425_16_1_5"/>
<sequence>MRPDPMNGLLSLHEGADMGAPPGTPIKVTAPGKVVYAGWRGRYGRVIEVDHGMGISTRYAHLNSFGVVLGQSVKRGEVIGTVGNSGRSTGPHLHYEIRVNGKPFDPVDFMKAGINVLKG</sequence>
<dbReference type="STRING" id="1150469.RSPPHO_02922"/>
<dbReference type="PANTHER" id="PTHR21666:SF288">
    <property type="entry name" value="CELL DIVISION PROTEIN YTFB"/>
    <property type="match status" value="1"/>
</dbReference>
<protein>
    <submittedName>
        <fullName evidence="9">Peptidase M23B</fullName>
    </submittedName>
</protein>
<dbReference type="KEGG" id="rpm:RSPPHO_02922"/>
<evidence type="ECO:0000259" key="8">
    <source>
        <dbReference type="Pfam" id="PF01551"/>
    </source>
</evidence>
<dbReference type="CDD" id="cd12797">
    <property type="entry name" value="M23_peptidase"/>
    <property type="match status" value="1"/>
</dbReference>
<dbReference type="SUPFAM" id="SSF51261">
    <property type="entry name" value="Duplicated hybrid motif"/>
    <property type="match status" value="1"/>
</dbReference>
<evidence type="ECO:0000256" key="3">
    <source>
        <dbReference type="ARBA" id="ARBA00022723"/>
    </source>
</evidence>
<evidence type="ECO:0000256" key="2">
    <source>
        <dbReference type="ARBA" id="ARBA00022670"/>
    </source>
</evidence>
<dbReference type="PATRIC" id="fig|1150469.3.peg.3297"/>
<dbReference type="Proteomes" id="UP000033220">
    <property type="component" value="Chromosome DSM 122"/>
</dbReference>
<keyword evidence="3" id="KW-0479">Metal-binding</keyword>
<keyword evidence="5" id="KW-0862">Zinc</keyword>
<dbReference type="InterPro" id="IPR050570">
    <property type="entry name" value="Cell_wall_metabolism_enzyme"/>
</dbReference>
<evidence type="ECO:0000256" key="6">
    <source>
        <dbReference type="ARBA" id="ARBA00023049"/>
    </source>
</evidence>
<organism evidence="9 10">
    <name type="scientific">Pararhodospirillum photometricum DSM 122</name>
    <dbReference type="NCBI Taxonomy" id="1150469"/>
    <lineage>
        <taxon>Bacteria</taxon>
        <taxon>Pseudomonadati</taxon>
        <taxon>Pseudomonadota</taxon>
        <taxon>Alphaproteobacteria</taxon>
        <taxon>Rhodospirillales</taxon>
        <taxon>Rhodospirillaceae</taxon>
        <taxon>Pararhodospirillum</taxon>
    </lineage>
</organism>
<evidence type="ECO:0000256" key="1">
    <source>
        <dbReference type="ARBA" id="ARBA00001947"/>
    </source>
</evidence>
<dbReference type="GO" id="GO:0046872">
    <property type="term" value="F:metal ion binding"/>
    <property type="evidence" value="ECO:0007669"/>
    <property type="project" value="UniProtKB-KW"/>
</dbReference>
<keyword evidence="10" id="KW-1185">Reference proteome</keyword>
<gene>
    <name evidence="9" type="ORF">RSPPHO_02922</name>
</gene>
<dbReference type="InterPro" id="IPR016047">
    <property type="entry name" value="M23ase_b-sheet_dom"/>
</dbReference>
<reference evidence="9 10" key="1">
    <citation type="submission" date="2012-02" db="EMBL/GenBank/DDBJ databases">
        <title>Shotgun genome sequence of Phaeospirillum photometricum DSM 122.</title>
        <authorList>
            <person name="Duquesne K."/>
            <person name="Sturgis J."/>
        </authorList>
    </citation>
    <scope>NUCLEOTIDE SEQUENCE [LARGE SCALE GENOMIC DNA]</scope>
    <source>
        <strain evidence="10">DSM122</strain>
    </source>
</reference>
<feature type="domain" description="M23ase beta-sheet core" evidence="8">
    <location>
        <begin position="12"/>
        <end position="106"/>
    </location>
</feature>
<keyword evidence="6" id="KW-0482">Metalloprotease</keyword>
<evidence type="ECO:0000313" key="10">
    <source>
        <dbReference type="Proteomes" id="UP000033220"/>
    </source>
</evidence>
<keyword evidence="4" id="KW-0378">Hydrolase</keyword>
<evidence type="ECO:0000313" key="9">
    <source>
        <dbReference type="EMBL" id="CCG09548.1"/>
    </source>
</evidence>
<dbReference type="PANTHER" id="PTHR21666">
    <property type="entry name" value="PEPTIDASE-RELATED"/>
    <property type="match status" value="1"/>
</dbReference>
<evidence type="ECO:0000256" key="7">
    <source>
        <dbReference type="SAM" id="MobiDB-lite"/>
    </source>
</evidence>